<dbReference type="Proteomes" id="UP000249066">
    <property type="component" value="Unassembled WGS sequence"/>
</dbReference>
<proteinExistence type="predicted"/>
<evidence type="ECO:0000256" key="1">
    <source>
        <dbReference type="SAM" id="MobiDB-lite"/>
    </source>
</evidence>
<name>A0A2W5AHQ6_9SPHN</name>
<reference evidence="3 4" key="1">
    <citation type="submission" date="2017-08" db="EMBL/GenBank/DDBJ databases">
        <title>Infants hospitalized years apart are colonized by the same room-sourced microbial strains.</title>
        <authorList>
            <person name="Brooks B."/>
            <person name="Olm M.R."/>
            <person name="Firek B.A."/>
            <person name="Baker R."/>
            <person name="Thomas B.C."/>
            <person name="Morowitz M.J."/>
            <person name="Banfield J.F."/>
        </authorList>
    </citation>
    <scope>NUCLEOTIDE SEQUENCE [LARGE SCALE GENOMIC DNA]</scope>
    <source>
        <strain evidence="3">S2_018_000_R2_101</strain>
    </source>
</reference>
<dbReference type="SUPFAM" id="SSF46955">
    <property type="entry name" value="Putative DNA-binding domain"/>
    <property type="match status" value="1"/>
</dbReference>
<dbReference type="Pfam" id="PF12728">
    <property type="entry name" value="HTH_17"/>
    <property type="match status" value="1"/>
</dbReference>
<comment type="caution">
    <text evidence="3">The sequence shown here is derived from an EMBL/GenBank/DDBJ whole genome shotgun (WGS) entry which is preliminary data.</text>
</comment>
<dbReference type="AlphaFoldDB" id="A0A2W5AHQ6"/>
<gene>
    <name evidence="3" type="ORF">DI623_01750</name>
</gene>
<evidence type="ECO:0000313" key="3">
    <source>
        <dbReference type="EMBL" id="PZO91799.1"/>
    </source>
</evidence>
<dbReference type="InterPro" id="IPR009061">
    <property type="entry name" value="DNA-bd_dom_put_sf"/>
</dbReference>
<dbReference type="EMBL" id="QFNN01000004">
    <property type="protein sequence ID" value="PZO91799.1"/>
    <property type="molecule type" value="Genomic_DNA"/>
</dbReference>
<dbReference type="InterPro" id="IPR036388">
    <property type="entry name" value="WH-like_DNA-bd_sf"/>
</dbReference>
<feature type="domain" description="Helix-turn-helix" evidence="2">
    <location>
        <begin position="4"/>
        <end position="53"/>
    </location>
</feature>
<evidence type="ECO:0000313" key="4">
    <source>
        <dbReference type="Proteomes" id="UP000249066"/>
    </source>
</evidence>
<evidence type="ECO:0000259" key="2">
    <source>
        <dbReference type="Pfam" id="PF12728"/>
    </source>
</evidence>
<accession>A0A2W5AHQ6</accession>
<sequence length="130" mass="13676">MARLMTAKQVAEEFGIPSERTVRTMRADGLPAVRFGKAYLFDPDDVRGFIASRKVTTCRARTEVPISTSSATVGAGISNGAKPGAPGSSARALEIAKRLKSPSPTSSVNASEPAGRPGRVIRADFPSTTR</sequence>
<dbReference type="InterPro" id="IPR041657">
    <property type="entry name" value="HTH_17"/>
</dbReference>
<feature type="region of interest" description="Disordered" evidence="1">
    <location>
        <begin position="71"/>
        <end position="130"/>
    </location>
</feature>
<organism evidence="3 4">
    <name type="scientific">Sphingomonas sanxanigenens</name>
    <dbReference type="NCBI Taxonomy" id="397260"/>
    <lineage>
        <taxon>Bacteria</taxon>
        <taxon>Pseudomonadati</taxon>
        <taxon>Pseudomonadota</taxon>
        <taxon>Alphaproteobacteria</taxon>
        <taxon>Sphingomonadales</taxon>
        <taxon>Sphingomonadaceae</taxon>
        <taxon>Sphingomonas</taxon>
    </lineage>
</organism>
<protein>
    <recommendedName>
        <fullName evidence="2">Helix-turn-helix domain-containing protein</fullName>
    </recommendedName>
</protein>
<dbReference type="Gene3D" id="1.10.10.10">
    <property type="entry name" value="Winged helix-like DNA-binding domain superfamily/Winged helix DNA-binding domain"/>
    <property type="match status" value="1"/>
</dbReference>